<evidence type="ECO:0000313" key="2">
    <source>
        <dbReference type="EMBL" id="BBA84077.1"/>
    </source>
</evidence>
<dbReference type="GO" id="GO:0071949">
    <property type="term" value="F:FAD binding"/>
    <property type="evidence" value="ECO:0007669"/>
    <property type="project" value="InterPro"/>
</dbReference>
<dbReference type="PRINTS" id="PR00420">
    <property type="entry name" value="RNGMNOXGNASE"/>
</dbReference>
<dbReference type="AlphaFoldDB" id="A0A2Z5T1L0"/>
<feature type="domain" description="FAD-binding" evidence="1">
    <location>
        <begin position="17"/>
        <end position="349"/>
    </location>
</feature>
<dbReference type="InterPro" id="IPR002938">
    <property type="entry name" value="FAD-bd"/>
</dbReference>
<organism evidence="2">
    <name type="scientific">Streptomyces lavendulae</name>
    <dbReference type="NCBI Taxonomy" id="1914"/>
    <lineage>
        <taxon>Bacteria</taxon>
        <taxon>Bacillati</taxon>
        <taxon>Actinomycetota</taxon>
        <taxon>Actinomycetes</taxon>
        <taxon>Kitasatosporales</taxon>
        <taxon>Streptomycetaceae</taxon>
        <taxon>Streptomyces</taxon>
    </lineage>
</organism>
<proteinExistence type="predicted"/>
<name>A0A2Z5T1L0_STRLA</name>
<dbReference type="EMBL" id="LC330869">
    <property type="protein sequence ID" value="BBA84077.1"/>
    <property type="molecule type" value="Genomic_DNA"/>
</dbReference>
<dbReference type="InterPro" id="IPR036188">
    <property type="entry name" value="FAD/NAD-bd_sf"/>
</dbReference>
<sequence>MISTTGTAPAGPARRRALVIGGGLAGMLAAAALRGAVEEVLVVEGDELPDGPLPRKGLPQARHAHMFWSGGVHAAEAVLPGITARWLAAGANRIPIPTGMVALSAQGWFRRWGRETHFVLGCGRDLLDSVVRDHVLAPGGVTVLSRTRVEGLTGSASRVTGVRVRGLDGRERAVEADFVVDASGRASRTPRHLERLGVRPAPERSLDLGLVYATRVFRAPEGAAGFPIVSVQSDPRSGRPGQSASILPVEDGRWIVTQTGTRAGEPSGAAEDFAAFPRGLRHPVVGEILAGLEPLTDVSLSRSTRNTRRYFERVRDWPERFVVLGDALAAFNPLYGHGMSVAAQTAAVLRGAVDAHGVEAPGLARRVQRALAKPVDAAWELAMGQDVFYPEARGGGPSLKDRVLARYVDRLVRTSCGRFSMVEDLSDVTSLQAPLTTLVRPRVLLGAVRGPQYPPLDGPPLTARELAVVHGGGVAG</sequence>
<accession>A0A2Z5T1L0</accession>
<protein>
    <submittedName>
        <fullName evidence="2">Pyridine nucleotide-disulfide oxidoreductase</fullName>
    </submittedName>
</protein>
<dbReference type="Gene3D" id="3.50.50.60">
    <property type="entry name" value="FAD/NAD(P)-binding domain"/>
    <property type="match status" value="1"/>
</dbReference>
<dbReference type="PANTHER" id="PTHR43422:SF3">
    <property type="entry name" value="THIAMINE THIAZOLE SYNTHASE"/>
    <property type="match status" value="1"/>
</dbReference>
<dbReference type="Pfam" id="PF01494">
    <property type="entry name" value="FAD_binding_3"/>
    <property type="match status" value="1"/>
</dbReference>
<reference evidence="2" key="1">
    <citation type="submission" date="2017-10" db="EMBL/GenBank/DDBJ databases">
        <title>Discovery of a new diol-containing polyketide by heterologous expression of a silent biosynthetic gene cluster from Streptomyces lavendulae FRI-5.</title>
        <authorList>
            <person name="Pait I.G.U."/>
            <person name="Kitani S."/>
            <person name="Roslan F.W."/>
            <person name="Ulanova D."/>
            <person name="Arai M."/>
            <person name="Ikeda H."/>
            <person name="Nihira T."/>
        </authorList>
    </citation>
    <scope>NUCLEOTIDE SEQUENCE</scope>
    <source>
        <strain evidence="2">FRI-5</strain>
    </source>
</reference>
<dbReference type="SUPFAM" id="SSF51905">
    <property type="entry name" value="FAD/NAD(P)-binding domain"/>
    <property type="match status" value="1"/>
</dbReference>
<evidence type="ECO:0000259" key="1">
    <source>
        <dbReference type="Pfam" id="PF01494"/>
    </source>
</evidence>
<dbReference type="PANTHER" id="PTHR43422">
    <property type="entry name" value="THIAMINE THIAZOLE SYNTHASE"/>
    <property type="match status" value="1"/>
</dbReference>